<evidence type="ECO:0000259" key="2">
    <source>
        <dbReference type="Pfam" id="PF05627"/>
    </source>
</evidence>
<feature type="region of interest" description="Disordered" evidence="1">
    <location>
        <begin position="1"/>
        <end position="50"/>
    </location>
</feature>
<reference evidence="3" key="2">
    <citation type="submission" date="2018-08" db="UniProtKB">
        <authorList>
            <consortium name="EnsemblPlants"/>
        </authorList>
    </citation>
    <scope>IDENTIFICATION</scope>
    <source>
        <strain evidence="3">Yugu1</strain>
    </source>
</reference>
<dbReference type="STRING" id="4555.K3YZK8"/>
<feature type="compositionally biased region" description="Low complexity" evidence="1">
    <location>
        <begin position="250"/>
        <end position="268"/>
    </location>
</feature>
<dbReference type="OMA" id="KPYQPRY"/>
<dbReference type="PANTHER" id="PTHR33159">
    <property type="entry name" value="RPM1-INTERACTING PROTEIN 4 (RIN4) FAMILY PROTEIN"/>
    <property type="match status" value="1"/>
</dbReference>
<evidence type="ECO:0000313" key="4">
    <source>
        <dbReference type="Proteomes" id="UP000004995"/>
    </source>
</evidence>
<dbReference type="PANTHER" id="PTHR33159:SF89">
    <property type="entry name" value="OS02G0189400 PROTEIN"/>
    <property type="match status" value="1"/>
</dbReference>
<feature type="compositionally biased region" description="Basic residues" evidence="1">
    <location>
        <begin position="440"/>
        <end position="462"/>
    </location>
</feature>
<evidence type="ECO:0000256" key="1">
    <source>
        <dbReference type="SAM" id="MobiDB-lite"/>
    </source>
</evidence>
<dbReference type="EMBL" id="AGNK02000078">
    <property type="status" value="NOT_ANNOTATED_CDS"/>
    <property type="molecule type" value="Genomic_DNA"/>
</dbReference>
<evidence type="ECO:0000313" key="3">
    <source>
        <dbReference type="EnsemblPlants" id="KQL28364"/>
    </source>
</evidence>
<reference evidence="4" key="1">
    <citation type="journal article" date="2012" name="Nat. Biotechnol.">
        <title>Reference genome sequence of the model plant Setaria.</title>
        <authorList>
            <person name="Bennetzen J.L."/>
            <person name="Schmutz J."/>
            <person name="Wang H."/>
            <person name="Percifield R."/>
            <person name="Hawkins J."/>
            <person name="Pontaroli A.C."/>
            <person name="Estep M."/>
            <person name="Feng L."/>
            <person name="Vaughn J.N."/>
            <person name="Grimwood J."/>
            <person name="Jenkins J."/>
            <person name="Barry K."/>
            <person name="Lindquist E."/>
            <person name="Hellsten U."/>
            <person name="Deshpande S."/>
            <person name="Wang X."/>
            <person name="Wu X."/>
            <person name="Mitros T."/>
            <person name="Triplett J."/>
            <person name="Yang X."/>
            <person name="Ye C.Y."/>
            <person name="Mauro-Herrera M."/>
            <person name="Wang L."/>
            <person name="Li P."/>
            <person name="Sharma M."/>
            <person name="Sharma R."/>
            <person name="Ronald P.C."/>
            <person name="Panaud O."/>
            <person name="Kellogg E.A."/>
            <person name="Brutnell T.P."/>
            <person name="Doust A.N."/>
            <person name="Tuskan G.A."/>
            <person name="Rokhsar D."/>
            <person name="Devos K.M."/>
        </authorList>
    </citation>
    <scope>NUCLEOTIDE SEQUENCE [LARGE SCALE GENOMIC DNA]</scope>
    <source>
        <strain evidence="4">cv. Yugu1</strain>
    </source>
</reference>
<proteinExistence type="predicted"/>
<dbReference type="HOGENOM" id="CLU_469637_0_0_1"/>
<feature type="compositionally biased region" description="Low complexity" evidence="1">
    <location>
        <begin position="534"/>
        <end position="551"/>
    </location>
</feature>
<protein>
    <recommendedName>
        <fullName evidence="2">RIN4 pathogenic type III effector avirulence factor Avr cleavage site domain-containing protein</fullName>
    </recommendedName>
</protein>
<feature type="compositionally biased region" description="Low complexity" evidence="1">
    <location>
        <begin position="393"/>
        <end position="408"/>
    </location>
</feature>
<keyword evidence="4" id="KW-1185">Reference proteome</keyword>
<organism evidence="3 4">
    <name type="scientific">Setaria italica</name>
    <name type="common">Foxtail millet</name>
    <name type="synonym">Panicum italicum</name>
    <dbReference type="NCBI Taxonomy" id="4555"/>
    <lineage>
        <taxon>Eukaryota</taxon>
        <taxon>Viridiplantae</taxon>
        <taxon>Streptophyta</taxon>
        <taxon>Embryophyta</taxon>
        <taxon>Tracheophyta</taxon>
        <taxon>Spermatophyta</taxon>
        <taxon>Magnoliopsida</taxon>
        <taxon>Liliopsida</taxon>
        <taxon>Poales</taxon>
        <taxon>Poaceae</taxon>
        <taxon>PACMAD clade</taxon>
        <taxon>Panicoideae</taxon>
        <taxon>Panicodae</taxon>
        <taxon>Paniceae</taxon>
        <taxon>Cenchrinae</taxon>
        <taxon>Setaria</taxon>
    </lineage>
</organism>
<dbReference type="InParanoid" id="K3YZK8"/>
<feature type="domain" description="RIN4 pathogenic type III effector avirulence factor Avr cleavage site" evidence="2">
    <location>
        <begin position="176"/>
        <end position="204"/>
    </location>
</feature>
<feature type="compositionally biased region" description="Basic residues" evidence="1">
    <location>
        <begin position="553"/>
        <end position="562"/>
    </location>
</feature>
<name>K3YZK8_SETIT</name>
<feature type="compositionally biased region" description="Low complexity" evidence="1">
    <location>
        <begin position="347"/>
        <end position="359"/>
    </location>
</feature>
<dbReference type="Gramene" id="KQL28364">
    <property type="protein sequence ID" value="KQL28364"/>
    <property type="gene ID" value="SETIT_019718mg"/>
</dbReference>
<dbReference type="InterPro" id="IPR040387">
    <property type="entry name" value="RIN4/NOI4"/>
</dbReference>
<feature type="region of interest" description="Disordered" evidence="1">
    <location>
        <begin position="515"/>
        <end position="562"/>
    </location>
</feature>
<feature type="compositionally biased region" description="Basic residues" evidence="1">
    <location>
        <begin position="19"/>
        <end position="42"/>
    </location>
</feature>
<feature type="compositionally biased region" description="Pro residues" evidence="1">
    <location>
        <begin position="206"/>
        <end position="218"/>
    </location>
</feature>
<dbReference type="Pfam" id="PF05627">
    <property type="entry name" value="AvrRpt-cleavage"/>
    <property type="match status" value="2"/>
</dbReference>
<dbReference type="InterPro" id="IPR008700">
    <property type="entry name" value="TypeIII_avirulence_cleave"/>
</dbReference>
<sequence length="581" mass="63149">MGRAAAAPAPDDIFSFPPRRPHAHGMARPRTRARTTRRRRVASSRAAPMCPSVHPGHGDSIWAWHDRGDRAGASGQCKAWSSLKVSAKRFATRRQAEILRGKRIGDQLFHSFCDNDAVTQRVYNYWSVLAGNCLPLLRTGVRSAVMCSVFLCVKGNSIQFGCDLLLNPCALTLQAGNAVVPKFGSWDAENIGYTVFFEKVRDNKPAPAPATTAPPKPPTSGNGGGGGGGYDFDPYEHYENLSRKVPSRPPSSHGSHAPAPAPKAPAGGYDYDPYEHYESISRKVPSRPPSSHGGPKAPGGGGGYDPYEHYDNLSSRNVPSRPPSSHGHGHPPAGYDFDPYEHYENISSRNVPSRPPSSHGHGHAPPQPHHRPQNHQQQHQHPGGHGYHHRRTGSNGSSAASETSSRGSKFSPPRPYQPRYSSNTTNNSYPASQPQAAGHGHGHGAAHAHAHQQQHHHHHHGAPRAAAASPSPSPPRHQPPPPPRRPKPSAVPRFGVWDEQNAAAAAQGFTVQFEKVKRHREEARTAPAPPVPAPQQMMPHDHAAAAAAAGARRYGKRKPKTKRSFMSKMYRCLFPRVRECE</sequence>
<feature type="compositionally biased region" description="Low complexity" evidence="1">
    <location>
        <begin position="314"/>
        <end position="334"/>
    </location>
</feature>
<dbReference type="AlphaFoldDB" id="K3YZK8"/>
<dbReference type="Proteomes" id="UP000004995">
    <property type="component" value="Unassembled WGS sequence"/>
</dbReference>
<accession>K3YZK8</accession>
<feature type="domain" description="RIN4 pathogenic type III effector avirulence factor Avr cleavage site" evidence="2">
    <location>
        <begin position="487"/>
        <end position="520"/>
    </location>
</feature>
<dbReference type="GO" id="GO:0005886">
    <property type="term" value="C:plasma membrane"/>
    <property type="evidence" value="ECO:0000318"/>
    <property type="project" value="GO_Central"/>
</dbReference>
<feature type="region of interest" description="Disordered" evidence="1">
    <location>
        <begin position="205"/>
        <end position="493"/>
    </location>
</feature>
<dbReference type="FunCoup" id="K3YZK8">
    <property type="interactions" value="1"/>
</dbReference>
<feature type="compositionally biased region" description="Pro residues" evidence="1">
    <location>
        <begin position="471"/>
        <end position="483"/>
    </location>
</feature>
<feature type="compositionally biased region" description="Gly residues" evidence="1">
    <location>
        <begin position="221"/>
        <end position="230"/>
    </location>
</feature>
<dbReference type="eggNOG" id="ENOG502R3E4">
    <property type="taxonomic scope" value="Eukaryota"/>
</dbReference>
<dbReference type="EnsemblPlants" id="KQL28364">
    <property type="protein sequence ID" value="KQL28364"/>
    <property type="gene ID" value="SETIT_019718mg"/>
</dbReference>